<dbReference type="Pfam" id="PF13673">
    <property type="entry name" value="Acetyltransf_10"/>
    <property type="match status" value="1"/>
</dbReference>
<accession>A0A1R4B4W4</accession>
<gene>
    <name evidence="2" type="ORF">VPAL9027_01933</name>
</gene>
<evidence type="ECO:0000313" key="2">
    <source>
        <dbReference type="EMBL" id="SJL83954.1"/>
    </source>
</evidence>
<dbReference type="STRING" id="1918946.VPAL9027_01933"/>
<dbReference type="CDD" id="cd04301">
    <property type="entry name" value="NAT_SF"/>
    <property type="match status" value="1"/>
</dbReference>
<keyword evidence="3" id="KW-1185">Reference proteome</keyword>
<dbReference type="EMBL" id="FUFT01000005">
    <property type="protein sequence ID" value="SJL83954.1"/>
    <property type="molecule type" value="Genomic_DNA"/>
</dbReference>
<feature type="domain" description="N-acetyltransferase" evidence="1">
    <location>
        <begin position="1"/>
        <end position="140"/>
    </location>
</feature>
<name>A0A1R4B4W4_9VIBR</name>
<dbReference type="GO" id="GO:0016747">
    <property type="term" value="F:acyltransferase activity, transferring groups other than amino-acyl groups"/>
    <property type="evidence" value="ECO:0007669"/>
    <property type="project" value="InterPro"/>
</dbReference>
<sequence>MTMEWLPAEDKHFARVLTRTNMTPYYDKYGIHWDDEMFDESWLHFDNFEIYNSGQRVGIVRFSHDDNAVYLRDLQIDAHHQNKGAGAATIHFAKQYCQQAAKSELRLRVFSDNPAKALYERLGFVTVGTDDSLIRMATPV</sequence>
<dbReference type="Gene3D" id="3.40.630.30">
    <property type="match status" value="1"/>
</dbReference>
<dbReference type="AlphaFoldDB" id="A0A1R4B4W4"/>
<evidence type="ECO:0000259" key="1">
    <source>
        <dbReference type="PROSITE" id="PS51186"/>
    </source>
</evidence>
<reference evidence="2 3" key="1">
    <citation type="submission" date="2017-02" db="EMBL/GenBank/DDBJ databases">
        <authorList>
            <person name="Peterson S.W."/>
        </authorList>
    </citation>
    <scope>NUCLEOTIDE SEQUENCE [LARGE SCALE GENOMIC DNA]</scope>
    <source>
        <strain evidence="2 3">CECT 9027</strain>
    </source>
</reference>
<dbReference type="InterPro" id="IPR016181">
    <property type="entry name" value="Acyl_CoA_acyltransferase"/>
</dbReference>
<evidence type="ECO:0000313" key="3">
    <source>
        <dbReference type="Proteomes" id="UP000189475"/>
    </source>
</evidence>
<dbReference type="RefSeq" id="WP_077314357.1">
    <property type="nucleotide sequence ID" value="NZ_AP024888.1"/>
</dbReference>
<dbReference type="OrthoDB" id="6871659at2"/>
<organism evidence="2 3">
    <name type="scientific">Vibrio palustris</name>
    <dbReference type="NCBI Taxonomy" id="1918946"/>
    <lineage>
        <taxon>Bacteria</taxon>
        <taxon>Pseudomonadati</taxon>
        <taxon>Pseudomonadota</taxon>
        <taxon>Gammaproteobacteria</taxon>
        <taxon>Vibrionales</taxon>
        <taxon>Vibrionaceae</taxon>
        <taxon>Vibrio</taxon>
    </lineage>
</organism>
<dbReference type="Proteomes" id="UP000189475">
    <property type="component" value="Unassembled WGS sequence"/>
</dbReference>
<protein>
    <submittedName>
        <fullName evidence="2">Acetyltransferase (GNAT) family protein</fullName>
    </submittedName>
</protein>
<proteinExistence type="predicted"/>
<dbReference type="PROSITE" id="PS51186">
    <property type="entry name" value="GNAT"/>
    <property type="match status" value="1"/>
</dbReference>
<keyword evidence="2" id="KW-0808">Transferase</keyword>
<dbReference type="SUPFAM" id="SSF55729">
    <property type="entry name" value="Acyl-CoA N-acyltransferases (Nat)"/>
    <property type="match status" value="1"/>
</dbReference>
<dbReference type="InterPro" id="IPR000182">
    <property type="entry name" value="GNAT_dom"/>
</dbReference>